<proteinExistence type="predicted"/>
<dbReference type="PANTHER" id="PTHR48079">
    <property type="entry name" value="PROTEIN YEEZ"/>
    <property type="match status" value="1"/>
</dbReference>
<accession>A0ABS1EN11</accession>
<comment type="caution">
    <text evidence="2">The sequence shown here is derived from an EMBL/GenBank/DDBJ whole genome shotgun (WGS) entry which is preliminary data.</text>
</comment>
<dbReference type="Gene3D" id="3.40.50.720">
    <property type="entry name" value="NAD(P)-binding Rossmann-like Domain"/>
    <property type="match status" value="2"/>
</dbReference>
<evidence type="ECO:0000313" key="3">
    <source>
        <dbReference type="Proteomes" id="UP000596739"/>
    </source>
</evidence>
<dbReference type="CDD" id="cd05262">
    <property type="entry name" value="SDR_a7"/>
    <property type="match status" value="1"/>
</dbReference>
<name>A0ABS1EN11_9CLOT</name>
<dbReference type="Pfam" id="PF05368">
    <property type="entry name" value="NmrA"/>
    <property type="match status" value="1"/>
</dbReference>
<dbReference type="SUPFAM" id="SSF51735">
    <property type="entry name" value="NAD(P)-binding Rossmann-fold domains"/>
    <property type="match status" value="1"/>
</dbReference>
<dbReference type="PANTHER" id="PTHR48079:SF6">
    <property type="entry name" value="NAD(P)-BINDING DOMAIN-CONTAINING PROTEIN-RELATED"/>
    <property type="match status" value="1"/>
</dbReference>
<dbReference type="EMBL" id="JAENHN010000027">
    <property type="protein sequence ID" value="MBK1810803.1"/>
    <property type="molecule type" value="Genomic_DNA"/>
</dbReference>
<dbReference type="InterPro" id="IPR036291">
    <property type="entry name" value="NAD(P)-bd_dom_sf"/>
</dbReference>
<organism evidence="2 3">
    <name type="scientific">Clostridium yunnanense</name>
    <dbReference type="NCBI Taxonomy" id="2800325"/>
    <lineage>
        <taxon>Bacteria</taxon>
        <taxon>Bacillati</taxon>
        <taxon>Bacillota</taxon>
        <taxon>Clostridia</taxon>
        <taxon>Eubacteriales</taxon>
        <taxon>Clostridiaceae</taxon>
        <taxon>Clostridium</taxon>
    </lineage>
</organism>
<protein>
    <submittedName>
        <fullName evidence="2">SDR family oxidoreductase</fullName>
    </submittedName>
</protein>
<feature type="domain" description="NmrA-like" evidence="1">
    <location>
        <begin position="2"/>
        <end position="70"/>
    </location>
</feature>
<dbReference type="RefSeq" id="WP_200268388.1">
    <property type="nucleotide sequence ID" value="NZ_JAENHN010000027.1"/>
</dbReference>
<dbReference type="InterPro" id="IPR008030">
    <property type="entry name" value="NmrA-like"/>
</dbReference>
<dbReference type="Proteomes" id="UP000596739">
    <property type="component" value="Unassembled WGS sequence"/>
</dbReference>
<keyword evidence="3" id="KW-1185">Reference proteome</keyword>
<dbReference type="InterPro" id="IPR051783">
    <property type="entry name" value="NAD(P)-dependent_oxidoreduct"/>
</dbReference>
<sequence length="276" mass="29335">MRVFVTGATGYIGSEVVRELIDAGHKVIGLTRSEKGALKLKEAGAEVHLGSLDDLESLRSGGAIADGVIHLAFKHDFSDFAGSLATDLQAIQAIGEVLEGTGKPFLTTAHANGTASDNATLELAKRGVRASVISLSTSVHGEGDKGFVPRLINIAREKGFSAYIGDGSNRWPAVHRLDAARLFRLALEAAPAGSRLDGVGDEGIPFRDIATVIGRHLNLPVVSITREQAEAHFGFLGPIAALDLARSSVQTKELLGWKPENPTLIEDLEQGHYFEK</sequence>
<gene>
    <name evidence="2" type="ORF">JHL18_09155</name>
</gene>
<evidence type="ECO:0000313" key="2">
    <source>
        <dbReference type="EMBL" id="MBK1810803.1"/>
    </source>
</evidence>
<reference evidence="3" key="1">
    <citation type="submission" date="2021-01" db="EMBL/GenBank/DDBJ databases">
        <title>Genome public.</title>
        <authorList>
            <person name="Liu C."/>
            <person name="Sun Q."/>
        </authorList>
    </citation>
    <scope>NUCLEOTIDE SEQUENCE [LARGE SCALE GENOMIC DNA]</scope>
    <source>
        <strain evidence="3">YIM B02505</strain>
    </source>
</reference>
<evidence type="ECO:0000259" key="1">
    <source>
        <dbReference type="Pfam" id="PF05368"/>
    </source>
</evidence>